<dbReference type="EMBL" id="MLBY01000004">
    <property type="protein sequence ID" value="MEE7456903.1"/>
    <property type="molecule type" value="Genomic_DNA"/>
</dbReference>
<sequence>MSRTLFTALAVSLSLVTAAVCAESGKPADTPSAAVPTTSDPIPTHEIGNAPVKAKARAGTKAKVSVEQKDDGDVAGRQRTADMDQKRNEQDKLIARRNAAWDASMKRTMSGICTGC</sequence>
<name>A0ABU7T8R7_9HYPH</name>
<feature type="chain" id="PRO_5045530539" description="Lipoprotein" evidence="2">
    <location>
        <begin position="23"/>
        <end position="116"/>
    </location>
</feature>
<feature type="region of interest" description="Disordered" evidence="1">
    <location>
        <begin position="24"/>
        <end position="90"/>
    </location>
</feature>
<organism evidence="3 4">
    <name type="scientific">Methylobacterium radiotolerans</name>
    <dbReference type="NCBI Taxonomy" id="31998"/>
    <lineage>
        <taxon>Bacteria</taxon>
        <taxon>Pseudomonadati</taxon>
        <taxon>Pseudomonadota</taxon>
        <taxon>Alphaproteobacteria</taxon>
        <taxon>Hyphomicrobiales</taxon>
        <taxon>Methylobacteriaceae</taxon>
        <taxon>Methylobacterium</taxon>
    </lineage>
</organism>
<keyword evidence="2" id="KW-0732">Signal</keyword>
<comment type="caution">
    <text evidence="3">The sequence shown here is derived from an EMBL/GenBank/DDBJ whole genome shotgun (WGS) entry which is preliminary data.</text>
</comment>
<gene>
    <name evidence="3" type="ORF">MRSR164_08985</name>
</gene>
<accession>A0ABU7T8R7</accession>
<reference evidence="3 4" key="1">
    <citation type="journal article" date="2012" name="Genet. Mol. Biol.">
        <title>Analysis of 16S rRNA and mxaF genes revealing insights into Methylobacterium niche-specific plant association.</title>
        <authorList>
            <person name="Dourado M.N."/>
            <person name="Andreote F.D."/>
            <person name="Dini-Andreote F."/>
            <person name="Conti R."/>
            <person name="Araujo J.M."/>
            <person name="Araujo W.L."/>
        </authorList>
    </citation>
    <scope>NUCLEOTIDE SEQUENCE [LARGE SCALE GENOMIC DNA]</scope>
    <source>
        <strain evidence="3 4">SR1.6/4</strain>
    </source>
</reference>
<evidence type="ECO:0000313" key="4">
    <source>
        <dbReference type="Proteomes" id="UP001349262"/>
    </source>
</evidence>
<evidence type="ECO:0000256" key="2">
    <source>
        <dbReference type="SAM" id="SignalP"/>
    </source>
</evidence>
<proteinExistence type="predicted"/>
<evidence type="ECO:0008006" key="5">
    <source>
        <dbReference type="Google" id="ProtNLM"/>
    </source>
</evidence>
<evidence type="ECO:0000256" key="1">
    <source>
        <dbReference type="SAM" id="MobiDB-lite"/>
    </source>
</evidence>
<feature type="signal peptide" evidence="2">
    <location>
        <begin position="1"/>
        <end position="22"/>
    </location>
</feature>
<protein>
    <recommendedName>
        <fullName evidence="5">Lipoprotein</fullName>
    </recommendedName>
</protein>
<dbReference type="Proteomes" id="UP001349262">
    <property type="component" value="Unassembled WGS sequence"/>
</dbReference>
<evidence type="ECO:0000313" key="3">
    <source>
        <dbReference type="EMBL" id="MEE7456903.1"/>
    </source>
</evidence>
<keyword evidence="4" id="KW-1185">Reference proteome</keyword>
<feature type="compositionally biased region" description="Basic and acidic residues" evidence="1">
    <location>
        <begin position="64"/>
        <end position="90"/>
    </location>
</feature>